<dbReference type="OrthoDB" id="448470at2759"/>
<dbReference type="InterPro" id="IPR000195">
    <property type="entry name" value="Rab-GAP-TBC_dom"/>
</dbReference>
<dbReference type="InterPro" id="IPR000595">
    <property type="entry name" value="cNMP-bd_dom"/>
</dbReference>
<organism evidence="4">
    <name type="scientific">Cladocopium goreaui</name>
    <dbReference type="NCBI Taxonomy" id="2562237"/>
    <lineage>
        <taxon>Eukaryota</taxon>
        <taxon>Sar</taxon>
        <taxon>Alveolata</taxon>
        <taxon>Dinophyceae</taxon>
        <taxon>Suessiales</taxon>
        <taxon>Symbiodiniaceae</taxon>
        <taxon>Cladocopium</taxon>
    </lineage>
</organism>
<accession>A0A9P1CUY3</accession>
<dbReference type="Proteomes" id="UP001152797">
    <property type="component" value="Unassembled WGS sequence"/>
</dbReference>
<feature type="domain" description="WW" evidence="1">
    <location>
        <begin position="36"/>
        <end position="69"/>
    </location>
</feature>
<keyword evidence="6" id="KW-1185">Reference proteome</keyword>
<feature type="domain" description="Rab-GAP TBC" evidence="3">
    <location>
        <begin position="196"/>
        <end position="357"/>
    </location>
</feature>
<dbReference type="InterPro" id="IPR036020">
    <property type="entry name" value="WW_dom_sf"/>
</dbReference>
<dbReference type="InterPro" id="IPR035969">
    <property type="entry name" value="Rab-GAP_TBC_sf"/>
</dbReference>
<sequence>MLNSERKLLFFQPGTGAFLPKDAASEGNLQQELRDVAMPSRWKLCVDAKGRAFYFNASRGVSSWSHPREALHQELRDFVDAFRRDGEAMDSVDQRAKTARCFLEELNAKARRDLSSWRGPFLSKEGRFPYWFSDEQQSSSWTDPAADWEEQLAFASRTLCHELNLEASELVPRSTKVSNSFRVAAKGVVAAQSFRRMSEHHRSYSMDKAVPLRTIEQIDLDIPRTASGEAELLSCLGVARALLLRHAAEDPELGYCQGMNMVAALFAVAAQSQEEAFSRFRAFTRSLRGLWEPGFPLLQQGVCLFEALAAERPWFQHLNRNGVEAEMYLPRAWLGLFTSWLPLATRVLLLRSLEEGSLAMLLATSLAIMDHVGSELLEQGDDMDDLLKVLDGIKDKPPHPAALITARDAWLPVVSATTARRSGAHWCWKALRRDGSRVLDHRGEVPPGWPDSRVKAFGPRDPSKIRVVSFNILAVPYARTQLATQIMYPYCPPPVLDYAYRQPLIGREVHRLDGDIVLLQECTYFTYLKFFQPLFGEQYHIRCSLKASHVSEGCLMMVRKESFEARFWVMNSH</sequence>
<dbReference type="CDD" id="cd00201">
    <property type="entry name" value="WW"/>
    <property type="match status" value="1"/>
</dbReference>
<evidence type="ECO:0000259" key="3">
    <source>
        <dbReference type="PROSITE" id="PS50086"/>
    </source>
</evidence>
<evidence type="ECO:0000313" key="5">
    <source>
        <dbReference type="EMBL" id="CAL1151574.1"/>
    </source>
</evidence>
<dbReference type="SMART" id="SM00456">
    <property type="entry name" value="WW"/>
    <property type="match status" value="1"/>
</dbReference>
<dbReference type="InterPro" id="IPR036691">
    <property type="entry name" value="Endo/exonu/phosph_ase_sf"/>
</dbReference>
<dbReference type="GO" id="GO:0005096">
    <property type="term" value="F:GTPase activator activity"/>
    <property type="evidence" value="ECO:0007669"/>
    <property type="project" value="TreeGrafter"/>
</dbReference>
<reference evidence="4" key="1">
    <citation type="submission" date="2022-10" db="EMBL/GenBank/DDBJ databases">
        <authorList>
            <person name="Chen Y."/>
            <person name="Dougan E. K."/>
            <person name="Chan C."/>
            <person name="Rhodes N."/>
            <person name="Thang M."/>
        </authorList>
    </citation>
    <scope>NUCLEOTIDE SEQUENCE</scope>
</reference>
<dbReference type="PROSITE" id="PS50020">
    <property type="entry name" value="WW_DOMAIN_2"/>
    <property type="match status" value="1"/>
</dbReference>
<dbReference type="Gene3D" id="3.60.10.10">
    <property type="entry name" value="Endonuclease/exonuclease/phosphatase"/>
    <property type="match status" value="1"/>
</dbReference>
<dbReference type="Gene3D" id="1.10.472.80">
    <property type="entry name" value="Ypt/Rab-GAP domain of gyp1p, domain 3"/>
    <property type="match status" value="1"/>
</dbReference>
<protein>
    <submittedName>
        <fullName evidence="4">Uncharacterized protein</fullName>
    </submittedName>
</protein>
<feature type="domain" description="Cyclic nucleotide-binding" evidence="2">
    <location>
        <begin position="349"/>
        <end position="392"/>
    </location>
</feature>
<dbReference type="PANTHER" id="PTHR22957">
    <property type="entry name" value="TBC1 DOMAIN FAMILY MEMBER GTPASE-ACTIVATING PROTEIN"/>
    <property type="match status" value="1"/>
</dbReference>
<dbReference type="AlphaFoldDB" id="A0A9P1CUY3"/>
<dbReference type="EMBL" id="CAMXCT020002446">
    <property type="protein sequence ID" value="CAL1151574.1"/>
    <property type="molecule type" value="Genomic_DNA"/>
</dbReference>
<dbReference type="EMBL" id="CAMXCT010002446">
    <property type="protein sequence ID" value="CAI3998199.1"/>
    <property type="molecule type" value="Genomic_DNA"/>
</dbReference>
<reference evidence="5" key="2">
    <citation type="submission" date="2024-04" db="EMBL/GenBank/DDBJ databases">
        <authorList>
            <person name="Chen Y."/>
            <person name="Shah S."/>
            <person name="Dougan E. K."/>
            <person name="Thang M."/>
            <person name="Chan C."/>
        </authorList>
    </citation>
    <scope>NUCLEOTIDE SEQUENCE [LARGE SCALE GENOMIC DNA]</scope>
</reference>
<evidence type="ECO:0000313" key="4">
    <source>
        <dbReference type="EMBL" id="CAI3998199.1"/>
    </source>
</evidence>
<dbReference type="SUPFAM" id="SSF47923">
    <property type="entry name" value="Ypt/Rab-GAP domain of gyp1p"/>
    <property type="match status" value="2"/>
</dbReference>
<dbReference type="Gene3D" id="1.10.8.270">
    <property type="entry name" value="putative rabgap domain of human tbc1 domain family member 14 like domains"/>
    <property type="match status" value="1"/>
</dbReference>
<dbReference type="Gene3D" id="2.20.70.10">
    <property type="match status" value="1"/>
</dbReference>
<name>A0A9P1CUY3_9DINO</name>
<dbReference type="SUPFAM" id="SSF56219">
    <property type="entry name" value="DNase I-like"/>
    <property type="match status" value="1"/>
</dbReference>
<dbReference type="Pfam" id="PF00566">
    <property type="entry name" value="RabGAP-TBC"/>
    <property type="match status" value="1"/>
</dbReference>
<dbReference type="EMBL" id="CAMXCT030002446">
    <property type="protein sequence ID" value="CAL4785511.1"/>
    <property type="molecule type" value="Genomic_DNA"/>
</dbReference>
<dbReference type="PROSITE" id="PS50086">
    <property type="entry name" value="TBC_RABGAP"/>
    <property type="match status" value="1"/>
</dbReference>
<dbReference type="PROSITE" id="PS01159">
    <property type="entry name" value="WW_DOMAIN_1"/>
    <property type="match status" value="1"/>
</dbReference>
<dbReference type="InterPro" id="IPR001202">
    <property type="entry name" value="WW_dom"/>
</dbReference>
<evidence type="ECO:0000259" key="2">
    <source>
        <dbReference type="PROSITE" id="PS50042"/>
    </source>
</evidence>
<evidence type="ECO:0000313" key="6">
    <source>
        <dbReference type="Proteomes" id="UP001152797"/>
    </source>
</evidence>
<proteinExistence type="predicted"/>
<gene>
    <name evidence="4" type="ORF">C1SCF055_LOCUS24516</name>
</gene>
<comment type="caution">
    <text evidence="4">The sequence shown here is derived from an EMBL/GenBank/DDBJ whole genome shotgun (WGS) entry which is preliminary data.</text>
</comment>
<evidence type="ECO:0000259" key="1">
    <source>
        <dbReference type="PROSITE" id="PS50020"/>
    </source>
</evidence>
<dbReference type="PROSITE" id="PS50042">
    <property type="entry name" value="CNMP_BINDING_3"/>
    <property type="match status" value="1"/>
</dbReference>
<dbReference type="SUPFAM" id="SSF51045">
    <property type="entry name" value="WW domain"/>
    <property type="match status" value="1"/>
</dbReference>